<keyword evidence="1" id="KW-0732">Signal</keyword>
<reference evidence="2 3" key="1">
    <citation type="journal article" date="2016" name="Mol. Biol. Evol.">
        <title>Comparative Genomics of Early-Diverging Mushroom-Forming Fungi Provides Insights into the Origins of Lignocellulose Decay Capabilities.</title>
        <authorList>
            <person name="Nagy L.G."/>
            <person name="Riley R."/>
            <person name="Tritt A."/>
            <person name="Adam C."/>
            <person name="Daum C."/>
            <person name="Floudas D."/>
            <person name="Sun H."/>
            <person name="Yadav J.S."/>
            <person name="Pangilinan J."/>
            <person name="Larsson K.H."/>
            <person name="Matsuura K."/>
            <person name="Barry K."/>
            <person name="Labutti K."/>
            <person name="Kuo R."/>
            <person name="Ohm R.A."/>
            <person name="Bhattacharya S.S."/>
            <person name="Shirouzu T."/>
            <person name="Yoshinaga Y."/>
            <person name="Martin F.M."/>
            <person name="Grigoriev I.V."/>
            <person name="Hibbett D.S."/>
        </authorList>
    </citation>
    <scope>NUCLEOTIDE SEQUENCE [LARGE SCALE GENOMIC DNA]</scope>
    <source>
        <strain evidence="2 3">HHB14362 ss-1</strain>
    </source>
</reference>
<protein>
    <recommendedName>
        <fullName evidence="4">Secreted protein</fullName>
    </recommendedName>
</protein>
<dbReference type="InParanoid" id="A0A165QYW8"/>
<proteinExistence type="predicted"/>
<evidence type="ECO:0000313" key="2">
    <source>
        <dbReference type="EMBL" id="KZT23077.1"/>
    </source>
</evidence>
<sequence length="96" mass="10545">MSQCQVLCWKFLVSSSFVLVSLHLACLGPDCVVTGAGSRVCSLTSWLKCRCTKGSVTPCFFTELEVRWSRYSWDPIGGLQRTLAVPQLQPSDDGLS</sequence>
<feature type="chain" id="PRO_5007865395" description="Secreted protein" evidence="1">
    <location>
        <begin position="17"/>
        <end position="96"/>
    </location>
</feature>
<feature type="signal peptide" evidence="1">
    <location>
        <begin position="1"/>
        <end position="16"/>
    </location>
</feature>
<dbReference type="Proteomes" id="UP000076761">
    <property type="component" value="Unassembled WGS sequence"/>
</dbReference>
<evidence type="ECO:0000313" key="3">
    <source>
        <dbReference type="Proteomes" id="UP000076761"/>
    </source>
</evidence>
<keyword evidence="3" id="KW-1185">Reference proteome</keyword>
<evidence type="ECO:0008006" key="4">
    <source>
        <dbReference type="Google" id="ProtNLM"/>
    </source>
</evidence>
<name>A0A165QYW8_9AGAM</name>
<gene>
    <name evidence="2" type="ORF">NEOLEDRAFT_569081</name>
</gene>
<accession>A0A165QYW8</accession>
<dbReference type="EMBL" id="KV425588">
    <property type="protein sequence ID" value="KZT23077.1"/>
    <property type="molecule type" value="Genomic_DNA"/>
</dbReference>
<evidence type="ECO:0000256" key="1">
    <source>
        <dbReference type="SAM" id="SignalP"/>
    </source>
</evidence>
<organism evidence="2 3">
    <name type="scientific">Neolentinus lepideus HHB14362 ss-1</name>
    <dbReference type="NCBI Taxonomy" id="1314782"/>
    <lineage>
        <taxon>Eukaryota</taxon>
        <taxon>Fungi</taxon>
        <taxon>Dikarya</taxon>
        <taxon>Basidiomycota</taxon>
        <taxon>Agaricomycotina</taxon>
        <taxon>Agaricomycetes</taxon>
        <taxon>Gloeophyllales</taxon>
        <taxon>Gloeophyllaceae</taxon>
        <taxon>Neolentinus</taxon>
    </lineage>
</organism>
<dbReference type="AlphaFoldDB" id="A0A165QYW8"/>